<dbReference type="InterPro" id="IPR000838">
    <property type="entry name" value="RNA_pol_sigma70_ECF_CS"/>
</dbReference>
<evidence type="ECO:0000259" key="8">
    <source>
        <dbReference type="Pfam" id="PF04545"/>
    </source>
</evidence>
<dbReference type="InterPro" id="IPR007630">
    <property type="entry name" value="RNA_pol_sigma70_r4"/>
</dbReference>
<evidence type="ECO:0000259" key="7">
    <source>
        <dbReference type="Pfam" id="PF04542"/>
    </source>
</evidence>
<feature type="domain" description="RNA polymerase sigma-70 region 4" evidence="8">
    <location>
        <begin position="129"/>
        <end position="176"/>
    </location>
</feature>
<keyword evidence="10" id="KW-1185">Reference proteome</keyword>
<keyword evidence="3 6" id="KW-0731">Sigma factor</keyword>
<dbReference type="EMBL" id="QXTG01000002">
    <property type="protein sequence ID" value="RIX28972.1"/>
    <property type="molecule type" value="Genomic_DNA"/>
</dbReference>
<dbReference type="Proteomes" id="UP000265742">
    <property type="component" value="Unassembled WGS sequence"/>
</dbReference>
<dbReference type="AlphaFoldDB" id="A0A3A1TXQ1"/>
<dbReference type="OrthoDB" id="5243766at2"/>
<evidence type="ECO:0000256" key="3">
    <source>
        <dbReference type="ARBA" id="ARBA00023082"/>
    </source>
</evidence>
<evidence type="ECO:0000313" key="10">
    <source>
        <dbReference type="Proteomes" id="UP000265742"/>
    </source>
</evidence>
<dbReference type="InterPro" id="IPR013324">
    <property type="entry name" value="RNA_pol_sigma_r3/r4-like"/>
</dbReference>
<gene>
    <name evidence="9" type="ORF">D1781_14080</name>
</gene>
<dbReference type="Gene3D" id="1.10.10.10">
    <property type="entry name" value="Winged helix-like DNA-binding domain superfamily/Winged helix DNA-binding domain"/>
    <property type="match status" value="1"/>
</dbReference>
<evidence type="ECO:0000313" key="9">
    <source>
        <dbReference type="EMBL" id="RIX28972.1"/>
    </source>
</evidence>
<dbReference type="SUPFAM" id="SSF88659">
    <property type="entry name" value="Sigma3 and sigma4 domains of RNA polymerase sigma factors"/>
    <property type="match status" value="1"/>
</dbReference>
<evidence type="ECO:0000256" key="6">
    <source>
        <dbReference type="RuleBase" id="RU000716"/>
    </source>
</evidence>
<dbReference type="GO" id="GO:0006352">
    <property type="term" value="P:DNA-templated transcription initiation"/>
    <property type="evidence" value="ECO:0007669"/>
    <property type="project" value="InterPro"/>
</dbReference>
<protein>
    <recommendedName>
        <fullName evidence="6">RNA polymerase sigma factor</fullName>
    </recommendedName>
</protein>
<dbReference type="PANTHER" id="PTHR43133:SF62">
    <property type="entry name" value="RNA POLYMERASE SIGMA FACTOR SIGZ"/>
    <property type="match status" value="1"/>
</dbReference>
<dbReference type="InterPro" id="IPR014284">
    <property type="entry name" value="RNA_pol_sigma-70_dom"/>
</dbReference>
<keyword evidence="2 6" id="KW-0805">Transcription regulation</keyword>
<proteinExistence type="inferred from homology"/>
<name>A0A3A1TXQ1_9MICO</name>
<dbReference type="GO" id="GO:0016987">
    <property type="term" value="F:sigma factor activity"/>
    <property type="evidence" value="ECO:0007669"/>
    <property type="project" value="UniProtKB-KW"/>
</dbReference>
<dbReference type="GO" id="GO:0003677">
    <property type="term" value="F:DNA binding"/>
    <property type="evidence" value="ECO:0007669"/>
    <property type="project" value="UniProtKB-KW"/>
</dbReference>
<dbReference type="InterPro" id="IPR036388">
    <property type="entry name" value="WH-like_DNA-bd_sf"/>
</dbReference>
<dbReference type="PANTHER" id="PTHR43133">
    <property type="entry name" value="RNA POLYMERASE ECF-TYPE SIGMA FACTO"/>
    <property type="match status" value="1"/>
</dbReference>
<dbReference type="CDD" id="cd06171">
    <property type="entry name" value="Sigma70_r4"/>
    <property type="match status" value="1"/>
</dbReference>
<comment type="similarity">
    <text evidence="1 6">Belongs to the sigma-70 factor family. ECF subfamily.</text>
</comment>
<dbReference type="NCBIfam" id="TIGR02937">
    <property type="entry name" value="sigma70-ECF"/>
    <property type="match status" value="1"/>
</dbReference>
<organism evidence="9 10">
    <name type="scientific">Amnibacterium setariae</name>
    <dbReference type="NCBI Taxonomy" id="2306585"/>
    <lineage>
        <taxon>Bacteria</taxon>
        <taxon>Bacillati</taxon>
        <taxon>Actinomycetota</taxon>
        <taxon>Actinomycetes</taxon>
        <taxon>Micrococcales</taxon>
        <taxon>Microbacteriaceae</taxon>
        <taxon>Amnibacterium</taxon>
    </lineage>
</organism>
<accession>A0A3A1TXQ1</accession>
<dbReference type="SUPFAM" id="SSF88946">
    <property type="entry name" value="Sigma2 domain of RNA polymerase sigma factors"/>
    <property type="match status" value="1"/>
</dbReference>
<dbReference type="InterPro" id="IPR039425">
    <property type="entry name" value="RNA_pol_sigma-70-like"/>
</dbReference>
<feature type="domain" description="RNA polymerase sigma-70 region 2" evidence="7">
    <location>
        <begin position="32"/>
        <end position="100"/>
    </location>
</feature>
<dbReference type="InterPro" id="IPR007627">
    <property type="entry name" value="RNA_pol_sigma70_r2"/>
</dbReference>
<evidence type="ECO:0000256" key="5">
    <source>
        <dbReference type="ARBA" id="ARBA00023163"/>
    </source>
</evidence>
<evidence type="ECO:0000256" key="1">
    <source>
        <dbReference type="ARBA" id="ARBA00010641"/>
    </source>
</evidence>
<dbReference type="Gene3D" id="1.10.1740.10">
    <property type="match status" value="1"/>
</dbReference>
<reference evidence="10" key="1">
    <citation type="submission" date="2018-09" db="EMBL/GenBank/DDBJ databases">
        <authorList>
            <person name="Kim I."/>
        </authorList>
    </citation>
    <scope>NUCLEOTIDE SEQUENCE [LARGE SCALE GENOMIC DNA]</scope>
    <source>
        <strain evidence="10">DD4a</strain>
    </source>
</reference>
<sequence length="186" mass="20673">MSAIEDEPVHEDVRVLGASFRAGDEAALAAAYRSWSALVYTLALRGLGHVQDAEDVVQRVFVAAWRRRETFDPDRAALSAWLVGITRNQIADALSARARTAASQLPDEWDDEPATTVDLADRVLVEDELARLPPRAQQVVRLAFYDDLTHQQIGERLGMPLGTVKSLIRRSLERMRLRLEVADAAS</sequence>
<keyword evidence="4 6" id="KW-0238">DNA-binding</keyword>
<keyword evidence="5 6" id="KW-0804">Transcription</keyword>
<dbReference type="Pfam" id="PF04542">
    <property type="entry name" value="Sigma70_r2"/>
    <property type="match status" value="1"/>
</dbReference>
<evidence type="ECO:0000256" key="2">
    <source>
        <dbReference type="ARBA" id="ARBA00023015"/>
    </source>
</evidence>
<evidence type="ECO:0000256" key="4">
    <source>
        <dbReference type="ARBA" id="ARBA00023125"/>
    </source>
</evidence>
<dbReference type="InterPro" id="IPR013325">
    <property type="entry name" value="RNA_pol_sigma_r2"/>
</dbReference>
<dbReference type="Pfam" id="PF04545">
    <property type="entry name" value="Sigma70_r4"/>
    <property type="match status" value="1"/>
</dbReference>
<comment type="caution">
    <text evidence="9">The sequence shown here is derived from an EMBL/GenBank/DDBJ whole genome shotgun (WGS) entry which is preliminary data.</text>
</comment>
<dbReference type="PROSITE" id="PS01063">
    <property type="entry name" value="SIGMA70_ECF"/>
    <property type="match status" value="1"/>
</dbReference>